<gene>
    <name evidence="2" type="ORF">GAK30_03497</name>
</gene>
<dbReference type="InterPro" id="IPR036259">
    <property type="entry name" value="MFS_trans_sf"/>
</dbReference>
<keyword evidence="1" id="KW-0812">Transmembrane</keyword>
<feature type="transmembrane region" description="Helical" evidence="1">
    <location>
        <begin position="106"/>
        <end position="128"/>
    </location>
</feature>
<dbReference type="SUPFAM" id="SSF103473">
    <property type="entry name" value="MFS general substrate transporter"/>
    <property type="match status" value="1"/>
</dbReference>
<dbReference type="Proteomes" id="UP000461670">
    <property type="component" value="Unassembled WGS sequence"/>
</dbReference>
<dbReference type="Pfam" id="PF06779">
    <property type="entry name" value="MFS_4"/>
    <property type="match status" value="1"/>
</dbReference>
<feature type="transmembrane region" description="Helical" evidence="1">
    <location>
        <begin position="275"/>
        <end position="293"/>
    </location>
</feature>
<dbReference type="AlphaFoldDB" id="A0A7V8FL52"/>
<feature type="transmembrane region" description="Helical" evidence="1">
    <location>
        <begin position="246"/>
        <end position="263"/>
    </location>
</feature>
<feature type="transmembrane region" description="Helical" evidence="1">
    <location>
        <begin position="12"/>
        <end position="34"/>
    </location>
</feature>
<organism evidence="2 3">
    <name type="scientific">Paracidovorax wautersii</name>
    <dbReference type="NCBI Taxonomy" id="1177982"/>
    <lineage>
        <taxon>Bacteria</taxon>
        <taxon>Pseudomonadati</taxon>
        <taxon>Pseudomonadota</taxon>
        <taxon>Betaproteobacteria</taxon>
        <taxon>Burkholderiales</taxon>
        <taxon>Comamonadaceae</taxon>
        <taxon>Paracidovorax</taxon>
    </lineage>
</organism>
<feature type="transmembrane region" description="Helical" evidence="1">
    <location>
        <begin position="140"/>
        <end position="163"/>
    </location>
</feature>
<keyword evidence="1" id="KW-0472">Membrane</keyword>
<feature type="transmembrane region" description="Helical" evidence="1">
    <location>
        <begin position="81"/>
        <end position="100"/>
    </location>
</feature>
<feature type="transmembrane region" description="Helical" evidence="1">
    <location>
        <begin position="359"/>
        <end position="378"/>
    </location>
</feature>
<feature type="transmembrane region" description="Helical" evidence="1">
    <location>
        <begin position="209"/>
        <end position="234"/>
    </location>
</feature>
<sequence length="382" mass="38972">MTGHAVQPAPGDLRAAIGAATVLVIGMGFGRFAFTAIYPHMVEEGILTLRAGSIAASANYAGYLLGALLAMGARTHHAHRLCLLSTAGTVVCMAVLAVLTSVPLILAVRGIAGLFSALSIIAASQWLLAHRGHVHRAPLLYAGVGLGIAASAEVLVLATHMGLHSPGMWLTLAAIALLLGIAVVPSLSQAASPVSETTPTQGALAAETVAAGPLIALYGLAGFGYIVTATYLPLLVTSALPHLDSAHVWAVFGLGAAPSCLLWHRIHHRLGTRKALRWNLLVQAIGVALPVLFPMAVGYIASALLVGGTFMGTVTIAMPAAQQAARKVAGPLLATMTLVYGVGQIVGPSLADRLYAHSPSFSPALLVAAVSLVVAAILSGRL</sequence>
<keyword evidence="1" id="KW-1133">Transmembrane helix</keyword>
<evidence type="ECO:0000313" key="2">
    <source>
        <dbReference type="EMBL" id="KAF1018783.1"/>
    </source>
</evidence>
<dbReference type="Gene3D" id="1.20.1250.20">
    <property type="entry name" value="MFS general substrate transporter like domains"/>
    <property type="match status" value="2"/>
</dbReference>
<dbReference type="PANTHER" id="PTHR23537">
    <property type="match status" value="1"/>
</dbReference>
<proteinExistence type="predicted"/>
<protein>
    <submittedName>
        <fullName evidence="2">Uncharacterized protein</fullName>
    </submittedName>
</protein>
<feature type="transmembrane region" description="Helical" evidence="1">
    <location>
        <begin position="328"/>
        <end position="347"/>
    </location>
</feature>
<name>A0A7V8FL52_9BURK</name>
<dbReference type="GO" id="GO:0005886">
    <property type="term" value="C:plasma membrane"/>
    <property type="evidence" value="ECO:0007669"/>
    <property type="project" value="TreeGrafter"/>
</dbReference>
<feature type="transmembrane region" description="Helical" evidence="1">
    <location>
        <begin position="169"/>
        <end position="188"/>
    </location>
</feature>
<accession>A0A7V8FL52</accession>
<dbReference type="PANTHER" id="PTHR23537:SF1">
    <property type="entry name" value="SUGAR TRANSPORTER"/>
    <property type="match status" value="1"/>
</dbReference>
<evidence type="ECO:0000313" key="3">
    <source>
        <dbReference type="Proteomes" id="UP000461670"/>
    </source>
</evidence>
<feature type="transmembrane region" description="Helical" evidence="1">
    <location>
        <begin position="46"/>
        <end position="69"/>
    </location>
</feature>
<comment type="caution">
    <text evidence="2">The sequence shown here is derived from an EMBL/GenBank/DDBJ whole genome shotgun (WGS) entry which is preliminary data.</text>
</comment>
<dbReference type="InterPro" id="IPR010645">
    <property type="entry name" value="MFS_4"/>
</dbReference>
<feature type="transmembrane region" description="Helical" evidence="1">
    <location>
        <begin position="299"/>
        <end position="321"/>
    </location>
</feature>
<reference evidence="3" key="1">
    <citation type="journal article" date="2020" name="MBio">
        <title>Horizontal gene transfer to a defensive symbiont with a reduced genome amongst a multipartite beetle microbiome.</title>
        <authorList>
            <person name="Waterworth S.C."/>
            <person name="Florez L.V."/>
            <person name="Rees E.R."/>
            <person name="Hertweck C."/>
            <person name="Kaltenpoth M."/>
            <person name="Kwan J.C."/>
        </authorList>
    </citation>
    <scope>NUCLEOTIDE SEQUENCE [LARGE SCALE GENOMIC DNA]</scope>
</reference>
<evidence type="ECO:0000256" key="1">
    <source>
        <dbReference type="SAM" id="Phobius"/>
    </source>
</evidence>
<dbReference type="EMBL" id="WNDQ01000074">
    <property type="protein sequence ID" value="KAF1018783.1"/>
    <property type="molecule type" value="Genomic_DNA"/>
</dbReference>